<dbReference type="PANTHER" id="PTHR42743:SF11">
    <property type="entry name" value="AMINODEOXYCHORISMATE LYASE"/>
    <property type="match status" value="1"/>
</dbReference>
<keyword evidence="4" id="KW-0032">Aminotransferase</keyword>
<proteinExistence type="inferred from homology"/>
<dbReference type="SUPFAM" id="SSF56752">
    <property type="entry name" value="D-aminoacid aminotransferase-like PLP-dependent enzymes"/>
    <property type="match status" value="1"/>
</dbReference>
<keyword evidence="4" id="KW-0808">Transferase</keyword>
<evidence type="ECO:0000256" key="3">
    <source>
        <dbReference type="ARBA" id="ARBA00022898"/>
    </source>
</evidence>
<evidence type="ECO:0000256" key="1">
    <source>
        <dbReference type="ARBA" id="ARBA00001933"/>
    </source>
</evidence>
<dbReference type="EC" id="2.6.1.21" evidence="4"/>
<dbReference type="FunFam" id="3.20.10.10:FF:000002">
    <property type="entry name" value="D-alanine aminotransferase"/>
    <property type="match status" value="1"/>
</dbReference>
<dbReference type="NCBIfam" id="NF005209">
    <property type="entry name" value="PRK06680.1"/>
    <property type="match status" value="1"/>
</dbReference>
<dbReference type="GO" id="GO:0046394">
    <property type="term" value="P:carboxylic acid biosynthetic process"/>
    <property type="evidence" value="ECO:0007669"/>
    <property type="project" value="UniProtKB-ARBA"/>
</dbReference>
<organism evidence="4">
    <name type="scientific">hydrothermal vent metagenome</name>
    <dbReference type="NCBI Taxonomy" id="652676"/>
    <lineage>
        <taxon>unclassified sequences</taxon>
        <taxon>metagenomes</taxon>
        <taxon>ecological metagenomes</taxon>
    </lineage>
</organism>
<gene>
    <name evidence="4" type="ORF">MNBD_ALPHA09-367</name>
</gene>
<dbReference type="InterPro" id="IPR043132">
    <property type="entry name" value="BCAT-like_C"/>
</dbReference>
<dbReference type="Pfam" id="PF01063">
    <property type="entry name" value="Aminotran_4"/>
    <property type="match status" value="1"/>
</dbReference>
<keyword evidence="3" id="KW-0663">Pyridoxal phosphate</keyword>
<dbReference type="InterPro" id="IPR043131">
    <property type="entry name" value="BCAT-like_N"/>
</dbReference>
<evidence type="ECO:0000313" key="4">
    <source>
        <dbReference type="EMBL" id="VAW12874.1"/>
    </source>
</evidence>
<dbReference type="InterPro" id="IPR036038">
    <property type="entry name" value="Aminotransferase-like"/>
</dbReference>
<dbReference type="GO" id="GO:0005829">
    <property type="term" value="C:cytosol"/>
    <property type="evidence" value="ECO:0007669"/>
    <property type="project" value="TreeGrafter"/>
</dbReference>
<dbReference type="InterPro" id="IPR050571">
    <property type="entry name" value="Class-IV_PLP-Dep_Aminotrnsfr"/>
</dbReference>
<accession>A0A3B0TWC2</accession>
<comment type="similarity">
    <text evidence="2">Belongs to the class-IV pyridoxal-phosphate-dependent aminotransferase family.</text>
</comment>
<dbReference type="Gene3D" id="3.20.10.10">
    <property type="entry name" value="D-amino Acid Aminotransferase, subunit A, domain 2"/>
    <property type="match status" value="1"/>
</dbReference>
<dbReference type="GO" id="GO:0008652">
    <property type="term" value="P:amino acid biosynthetic process"/>
    <property type="evidence" value="ECO:0007669"/>
    <property type="project" value="UniProtKB-ARBA"/>
</dbReference>
<dbReference type="GO" id="GO:0047810">
    <property type="term" value="F:D-alanine-2-oxoglutarate aminotransferase activity"/>
    <property type="evidence" value="ECO:0007669"/>
    <property type="project" value="UniProtKB-EC"/>
</dbReference>
<dbReference type="PANTHER" id="PTHR42743">
    <property type="entry name" value="AMINO-ACID AMINOTRANSFERASE"/>
    <property type="match status" value="1"/>
</dbReference>
<reference evidence="4" key="1">
    <citation type="submission" date="2018-06" db="EMBL/GenBank/DDBJ databases">
        <authorList>
            <person name="Zhirakovskaya E."/>
        </authorList>
    </citation>
    <scope>NUCLEOTIDE SEQUENCE</scope>
</reference>
<name>A0A3B0TWC2_9ZZZZ</name>
<dbReference type="InterPro" id="IPR001544">
    <property type="entry name" value="Aminotrans_IV"/>
</dbReference>
<evidence type="ECO:0000256" key="2">
    <source>
        <dbReference type="ARBA" id="ARBA00009320"/>
    </source>
</evidence>
<dbReference type="Gene3D" id="3.30.470.10">
    <property type="match status" value="1"/>
</dbReference>
<comment type="cofactor">
    <cofactor evidence="1">
        <name>pyridoxal 5'-phosphate</name>
        <dbReference type="ChEBI" id="CHEBI:597326"/>
    </cofactor>
</comment>
<dbReference type="AlphaFoldDB" id="A0A3B0TWC2"/>
<dbReference type="EMBL" id="UOEM01000054">
    <property type="protein sequence ID" value="VAW12874.1"/>
    <property type="molecule type" value="Genomic_DNA"/>
</dbReference>
<sequence>MRTAYVNGEFLPLDQAKISILDRGFLFADGVYEVSAVIDGKLVDNAAHLARLKRSLGEIELDLPISYAELEAVMAELVACDRLDEGVVYLQVTRGAAERDFAFPENAEPTLVLFTMAKTLVDPPEARTGIKIITFEEIRWARRDIKSVAMLGQVMAKQAAVAAGAFEAWFVEDGFVTEGASSSAFIVGRDGEIVTRVADRSILPGITRKAVIALAAETGLTLVERSFSVSEAKAAAEAFITSASTLVLPVIAIDGEKVGGGTPGPMVTRLRQLYLDFARKG</sequence>
<protein>
    <submittedName>
        <fullName evidence="4">D-alanine aminotransferase</fullName>
        <ecNumber evidence="4">2.6.1.21</ecNumber>
    </submittedName>
</protein>